<protein>
    <submittedName>
        <fullName evidence="3">Prophage endopeptidase tail family protein</fullName>
    </submittedName>
</protein>
<comment type="caution">
    <text evidence="3">The sequence shown here is derived from an EMBL/GenBank/DDBJ whole genome shotgun (WGS) entry which is preliminary data.</text>
</comment>
<reference evidence="3" key="1">
    <citation type="journal article" date="2023" name="Int. J. Mol. Sci.">
        <title>Antibiotic Resistance/Susceptibility Profiles of Staphylococcus equorum Strains from Cheese, and Genome Analysis for Antibiotic Resistance Genes.</title>
        <authorList>
            <person name="Vazquez L."/>
            <person name="Srednik M.E."/>
            <person name="Rodriguez J."/>
            <person name="Florez A.B."/>
            <person name="Mayo B."/>
        </authorList>
    </citation>
    <scope>NUCLEOTIDE SEQUENCE</scope>
    <source>
        <strain evidence="3">5A3I</strain>
    </source>
</reference>
<dbReference type="Gene3D" id="6.20.110.10">
    <property type="match status" value="1"/>
</dbReference>
<evidence type="ECO:0000313" key="4">
    <source>
        <dbReference type="Proteomes" id="UP001174037"/>
    </source>
</evidence>
<dbReference type="Proteomes" id="UP001174037">
    <property type="component" value="Unassembled WGS sequence"/>
</dbReference>
<dbReference type="AlphaFoldDB" id="A0AAW7AP50"/>
<reference evidence="3" key="2">
    <citation type="submission" date="2023-03" db="EMBL/GenBank/DDBJ databases">
        <authorList>
            <person name="Vazquez L."/>
            <person name="Rodriguez J."/>
            <person name="Mayo B."/>
            <person name="Florez A.B."/>
        </authorList>
    </citation>
    <scope>NUCLEOTIDE SEQUENCE</scope>
    <source>
        <strain evidence="3">5A3I</strain>
    </source>
</reference>
<sequence length="518" mass="59631">MAYSLILKNKTESLKEHITDYDYGSFVYEYEKNNERSISFTAYKTSNNADIFDAIVNEALVEWEDETYVIKSTSLKADGATITNEVIAKHIFMELQNHFIEDESKNKVESDSSSEDKQIKVTYRQFMGKIFKDNPMDFYYVTHGEFDDVYVDSLGGKNALEMLVEGAELFGYIYFAYNKAIHIYTEKEFYKMSGEPLIYKYNTDEVKATTTTTDLKTYIVGYGKKFEKKEFQDYHPLLPKDLSYTEKFIKEGTWRTEQVGAYYDGEINSKFGNETIYWNLKKMSKGGIVSIYYDTKLVGNYSCYSKNAKTEKIILDRNASKGKHRIRVIFKGEDSKVDYKKSKACMYVGTSSAKVFNVTTTLNGDGIYKAKTEYKSPNYEQFGKLQANTFYSDSITSETELKKELKSQLNDVPTVELSTNYISYEDIKEYNKMRLIHRPLGFNTDLKVVKITKHHPLVNEPVEVEFSNAAEDIISIQRRISNQIKRVNNYVKGGKMNVVGGYKMNLTGESVGSVLIDD</sequence>
<name>A0AAW7AP50_9STAP</name>
<evidence type="ECO:0000259" key="2">
    <source>
        <dbReference type="Pfam" id="PF18994"/>
    </source>
</evidence>
<dbReference type="Pfam" id="PF06605">
    <property type="entry name" value="Prophage_tail"/>
    <property type="match status" value="1"/>
</dbReference>
<organism evidence="3 4">
    <name type="scientific">Staphylococcus equorum</name>
    <dbReference type="NCBI Taxonomy" id="246432"/>
    <lineage>
        <taxon>Bacteria</taxon>
        <taxon>Bacillati</taxon>
        <taxon>Bacillota</taxon>
        <taxon>Bacilli</taxon>
        <taxon>Bacillales</taxon>
        <taxon>Staphylococcaceae</taxon>
        <taxon>Staphylococcus</taxon>
    </lineage>
</organism>
<dbReference type="EMBL" id="JARGCK010000020">
    <property type="protein sequence ID" value="MDK9867030.1"/>
    <property type="molecule type" value="Genomic_DNA"/>
</dbReference>
<feature type="domain" description="Prophage endopeptidase tail N-terminal" evidence="2">
    <location>
        <begin position="5"/>
        <end position="90"/>
    </location>
</feature>
<dbReference type="InterPro" id="IPR010572">
    <property type="entry name" value="Tail_dom"/>
</dbReference>
<dbReference type="Pfam" id="PF18994">
    <property type="entry name" value="Prophage_tailD1"/>
    <property type="match status" value="1"/>
</dbReference>
<gene>
    <name evidence="3" type="ORF">P1A27_13955</name>
</gene>
<proteinExistence type="predicted"/>
<evidence type="ECO:0000313" key="3">
    <source>
        <dbReference type="EMBL" id="MDK9867030.1"/>
    </source>
</evidence>
<feature type="domain" description="Tail spike" evidence="1">
    <location>
        <begin position="118"/>
        <end position="478"/>
    </location>
</feature>
<evidence type="ECO:0000259" key="1">
    <source>
        <dbReference type="Pfam" id="PF06605"/>
    </source>
</evidence>
<accession>A0AAW7AP50</accession>
<dbReference type="Gene3D" id="3.55.50.40">
    <property type="match status" value="1"/>
</dbReference>
<dbReference type="RefSeq" id="WP_285324467.1">
    <property type="nucleotide sequence ID" value="NZ_JARGCK010000020.1"/>
</dbReference>
<dbReference type="InterPro" id="IPR044051">
    <property type="entry name" value="Prophage_tail_N"/>
</dbReference>